<evidence type="ECO:0000313" key="3">
    <source>
        <dbReference type="Proteomes" id="UP000197666"/>
    </source>
</evidence>
<keyword evidence="2" id="KW-0328">Glycosyltransferase</keyword>
<dbReference type="AlphaFoldDB" id="A0A254TXV2"/>
<dbReference type="Proteomes" id="UP000197666">
    <property type="component" value="Unassembled WGS sequence"/>
</dbReference>
<feature type="region of interest" description="Disordered" evidence="1">
    <location>
        <begin position="360"/>
        <end position="385"/>
    </location>
</feature>
<dbReference type="VEuPathDB" id="FungiDB:M747DRAFT_41845"/>
<organism evidence="2 3">
    <name type="scientific">Aspergillus niger</name>
    <dbReference type="NCBI Taxonomy" id="5061"/>
    <lineage>
        <taxon>Eukaryota</taxon>
        <taxon>Fungi</taxon>
        <taxon>Dikarya</taxon>
        <taxon>Ascomycota</taxon>
        <taxon>Pezizomycotina</taxon>
        <taxon>Eurotiomycetes</taxon>
        <taxon>Eurotiomycetidae</taxon>
        <taxon>Eurotiales</taxon>
        <taxon>Aspergillaceae</taxon>
        <taxon>Aspergillus</taxon>
        <taxon>Aspergillus subgen. Circumdati</taxon>
    </lineage>
</organism>
<dbReference type="InterPro" id="IPR001810">
    <property type="entry name" value="F-box_dom"/>
</dbReference>
<reference evidence="3" key="1">
    <citation type="submission" date="2018-10" db="EMBL/GenBank/DDBJ databases">
        <title>FDA dAtabase for Regulatory Grade micrObial Sequences (FDA-ARGOS): Supporting development and validation of Infectious Disease Dx tests.</title>
        <authorList>
            <person name="Kerrigan L."/>
            <person name="Tallon L."/>
            <person name="Sadzewicz L."/>
            <person name="Sengamalay N."/>
            <person name="Ott S."/>
            <person name="Godinez A."/>
            <person name="Nagaraj S."/>
            <person name="Vavikolanu K."/>
            <person name="Nadendla S."/>
            <person name="George J."/>
            <person name="Sichtig H."/>
        </authorList>
    </citation>
    <scope>NUCLEOTIDE SEQUENCE [LARGE SCALE GENOMIC DNA]</scope>
    <source>
        <strain evidence="3">FDAARGOS_311</strain>
    </source>
</reference>
<name>A0A254TXV2_ASPNG</name>
<proteinExistence type="predicted"/>
<evidence type="ECO:0000313" key="2">
    <source>
        <dbReference type="EMBL" id="TPR03797.1"/>
    </source>
</evidence>
<evidence type="ECO:0000256" key="1">
    <source>
        <dbReference type="SAM" id="MobiDB-lite"/>
    </source>
</evidence>
<dbReference type="OrthoDB" id="2687876at2759"/>
<gene>
    <name evidence="2" type="ORF">CAN33_001930</name>
</gene>
<comment type="caution">
    <text evidence="2">The sequence shown here is derived from an EMBL/GenBank/DDBJ whole genome shotgun (WGS) entry which is preliminary data.</text>
</comment>
<dbReference type="VEuPathDB" id="FungiDB:An04g04620"/>
<dbReference type="VEuPathDB" id="FungiDB:ATCC64974_80130"/>
<dbReference type="EMBL" id="NKJJ02000006">
    <property type="protein sequence ID" value="TPR03797.1"/>
    <property type="molecule type" value="Genomic_DNA"/>
</dbReference>
<dbReference type="GO" id="GO:0016757">
    <property type="term" value="F:glycosyltransferase activity"/>
    <property type="evidence" value="ECO:0007669"/>
    <property type="project" value="UniProtKB-KW"/>
</dbReference>
<sequence>MANNDVLPEGAIEADVIRATSYHRRDFDMSVIRIKPVDSESVGPGITHAFNRPFQPAKPGLLDYLPVEILLKFIPDLDIQTLFNLRHVNARTRDVVSSLETYQQVTTYAADLICALLRTTLAQWYTLQDVLEVLQTRECSICHAEFGGFVFLFPPKLSRCCFPCIRSKSDLRRPVIDPHTHRFHYDREYELITLAEAHNFYGISPAVLRAESVPILKTVRGFYTMKETQRKIRHSLVHDKRVRELSTAHQHGIPWSDTFRRGRVMLLRWCMATTAVPYVDRETGEIERGVSCRGCQGRFEQVSSDWRRVGELSAPRDKVYSKAAFMVHFRECQWAKKLWEDSKGGTVVVGESEFVRRGGFMEDRKDDHGSEVVAAKKKRPHSTVG</sequence>
<dbReference type="PROSITE" id="PS50181">
    <property type="entry name" value="FBOX"/>
    <property type="match status" value="1"/>
</dbReference>
<keyword evidence="2" id="KW-0808">Transferase</keyword>
<feature type="compositionally biased region" description="Basic and acidic residues" evidence="1">
    <location>
        <begin position="360"/>
        <end position="370"/>
    </location>
</feature>
<dbReference type="VEuPathDB" id="FungiDB:ASPNIDRAFT2_1126365"/>
<feature type="compositionally biased region" description="Basic residues" evidence="1">
    <location>
        <begin position="375"/>
        <end position="385"/>
    </location>
</feature>
<protein>
    <submittedName>
        <fullName evidence="2">Cryptococcal mannosyltransferase 1 family protein</fullName>
    </submittedName>
</protein>
<accession>A0A254TXV2</accession>
<dbReference type="eggNOG" id="ENOG502SM08">
    <property type="taxonomic scope" value="Eukaryota"/>
</dbReference>